<proteinExistence type="predicted"/>
<evidence type="ECO:0000313" key="1">
    <source>
        <dbReference type="EMBL" id="GHB62175.1"/>
    </source>
</evidence>
<comment type="caution">
    <text evidence="1">The sequence shown here is derived from an EMBL/GenBank/DDBJ whole genome shotgun (WGS) entry which is preliminary data.</text>
</comment>
<dbReference type="Proteomes" id="UP000598271">
    <property type="component" value="Unassembled WGS sequence"/>
</dbReference>
<accession>A0A8J3D304</accession>
<sequence length="224" mass="25021">MDLEGGLVLGTPYNRISIPNTGGTQFDLGKNNFEVQPLAYSRVRLGVTFNDRHTITALYAPLTATYKGQFDQVVNFNGLAYAPNEAITAKYQFNSYRLTYRYAIVRSERFRLGVGLTAKIRDADVRLISDSQDTHFSNVGFVPLLNIFSMYRLSNRWRIMLEADALAGAGPGRAEDVFLGLGYDFGPKFGLRAGYRVVEGGADVESVYNFTWINYAAIGATYRF</sequence>
<evidence type="ECO:0008006" key="3">
    <source>
        <dbReference type="Google" id="ProtNLM"/>
    </source>
</evidence>
<protein>
    <recommendedName>
        <fullName evidence="3">Outer membrane protein beta-barrel domain-containing protein</fullName>
    </recommendedName>
</protein>
<evidence type="ECO:0000313" key="2">
    <source>
        <dbReference type="Proteomes" id="UP000598271"/>
    </source>
</evidence>
<name>A0A8J3D304_9BACT</name>
<dbReference type="AlphaFoldDB" id="A0A8J3D304"/>
<reference evidence="1 2" key="1">
    <citation type="journal article" date="2014" name="Int. J. Syst. Evol. Microbiol.">
        <title>Complete genome sequence of Corynebacterium casei LMG S-19264T (=DSM 44701T), isolated from a smear-ripened cheese.</title>
        <authorList>
            <consortium name="US DOE Joint Genome Institute (JGI-PGF)"/>
            <person name="Walter F."/>
            <person name="Albersmeier A."/>
            <person name="Kalinowski J."/>
            <person name="Ruckert C."/>
        </authorList>
    </citation>
    <scope>NUCLEOTIDE SEQUENCE [LARGE SCALE GENOMIC DNA]</scope>
    <source>
        <strain evidence="1 2">KCTC 12866</strain>
    </source>
</reference>
<keyword evidence="2" id="KW-1185">Reference proteome</keyword>
<dbReference type="EMBL" id="BMXF01000001">
    <property type="protein sequence ID" value="GHB62175.1"/>
    <property type="molecule type" value="Genomic_DNA"/>
</dbReference>
<gene>
    <name evidence="1" type="ORF">GCM10007390_14910</name>
</gene>
<organism evidence="1 2">
    <name type="scientific">Persicitalea jodogahamensis</name>
    <dbReference type="NCBI Taxonomy" id="402147"/>
    <lineage>
        <taxon>Bacteria</taxon>
        <taxon>Pseudomonadati</taxon>
        <taxon>Bacteroidota</taxon>
        <taxon>Cytophagia</taxon>
        <taxon>Cytophagales</taxon>
        <taxon>Spirosomataceae</taxon>
        <taxon>Persicitalea</taxon>
    </lineage>
</organism>